<accession>A0A6B0UC85</accession>
<name>A0A6B0UC85_IXORI</name>
<proteinExistence type="predicted"/>
<dbReference type="EMBL" id="GIFC01003753">
    <property type="protein sequence ID" value="MXU85836.1"/>
    <property type="molecule type" value="Transcribed_RNA"/>
</dbReference>
<sequence>MRGAWFMCPASVALRSGFSASSGPASSGSLGRLRRRFFRRLLFLLGFASSPPSSSSSSSSSSSFSMAVRLSASARLSTAMAKNTLSRM</sequence>
<organism evidence="1">
    <name type="scientific">Ixodes ricinus</name>
    <name type="common">Common tick</name>
    <name type="synonym">Acarus ricinus</name>
    <dbReference type="NCBI Taxonomy" id="34613"/>
    <lineage>
        <taxon>Eukaryota</taxon>
        <taxon>Metazoa</taxon>
        <taxon>Ecdysozoa</taxon>
        <taxon>Arthropoda</taxon>
        <taxon>Chelicerata</taxon>
        <taxon>Arachnida</taxon>
        <taxon>Acari</taxon>
        <taxon>Parasitiformes</taxon>
        <taxon>Ixodida</taxon>
        <taxon>Ixodoidea</taxon>
        <taxon>Ixodidae</taxon>
        <taxon>Ixodinae</taxon>
        <taxon>Ixodes</taxon>
    </lineage>
</organism>
<reference evidence="1" key="1">
    <citation type="submission" date="2019-12" db="EMBL/GenBank/DDBJ databases">
        <title>An insight into the sialome of adult female Ixodes ricinus ticks feeding for 6 days.</title>
        <authorList>
            <person name="Perner J."/>
            <person name="Ribeiro J.M.C."/>
        </authorList>
    </citation>
    <scope>NUCLEOTIDE SEQUENCE</scope>
    <source>
        <strain evidence="1">Semi-engorged</strain>
        <tissue evidence="1">Salivary glands</tissue>
    </source>
</reference>
<dbReference type="AlphaFoldDB" id="A0A6B0UC85"/>
<protein>
    <submittedName>
        <fullName evidence="1">Putative secreted protein</fullName>
    </submittedName>
</protein>
<evidence type="ECO:0000313" key="1">
    <source>
        <dbReference type="EMBL" id="MXU85836.1"/>
    </source>
</evidence>